<evidence type="ECO:0000259" key="6">
    <source>
        <dbReference type="PROSITE" id="PS50043"/>
    </source>
</evidence>
<dbReference type="SMART" id="SM00448">
    <property type="entry name" value="REC"/>
    <property type="match status" value="1"/>
</dbReference>
<evidence type="ECO:0000256" key="2">
    <source>
        <dbReference type="ARBA" id="ARBA00023015"/>
    </source>
</evidence>
<dbReference type="PROSITE" id="PS00622">
    <property type="entry name" value="HTH_LUXR_1"/>
    <property type="match status" value="1"/>
</dbReference>
<dbReference type="Pfam" id="PF00072">
    <property type="entry name" value="Response_reg"/>
    <property type="match status" value="1"/>
</dbReference>
<evidence type="ECO:0000256" key="3">
    <source>
        <dbReference type="ARBA" id="ARBA00023125"/>
    </source>
</evidence>
<evidence type="ECO:0000256" key="4">
    <source>
        <dbReference type="ARBA" id="ARBA00023163"/>
    </source>
</evidence>
<keyword evidence="3 8" id="KW-0238">DNA-binding</keyword>
<dbReference type="PRINTS" id="PR00038">
    <property type="entry name" value="HTHLUXR"/>
</dbReference>
<dbReference type="InterPro" id="IPR000792">
    <property type="entry name" value="Tscrpt_reg_LuxR_C"/>
</dbReference>
<dbReference type="PANTHER" id="PTHR43214:SF41">
    <property type="entry name" value="NITRATE_NITRITE RESPONSE REGULATOR PROTEIN NARP"/>
    <property type="match status" value="1"/>
</dbReference>
<dbReference type="CDD" id="cd17535">
    <property type="entry name" value="REC_NarL-like"/>
    <property type="match status" value="1"/>
</dbReference>
<dbReference type="Pfam" id="PF00196">
    <property type="entry name" value="GerE"/>
    <property type="match status" value="1"/>
</dbReference>
<reference evidence="8" key="1">
    <citation type="submission" date="2016-07" db="EMBL/GenBank/DDBJ databases">
        <title>Microvirga ossetica sp. nov. a new species of rhizobia isolated from root nodules of the legume species Vicia alpestris Steven originated from North Ossetia region in the Caucasus.</title>
        <authorList>
            <person name="Safronova V.I."/>
            <person name="Kuznetsova I.G."/>
            <person name="Sazanova A.L."/>
            <person name="Belimov A."/>
            <person name="Andronov E."/>
            <person name="Osledkin Y.S."/>
            <person name="Onishchuk O.P."/>
            <person name="Kurchak O.N."/>
            <person name="Shaposhnikov A.I."/>
            <person name="Willems A."/>
            <person name="Tikhonovich I.A."/>
        </authorList>
    </citation>
    <scope>NUCLEOTIDE SEQUENCE [LARGE SCALE GENOMIC DNA]</scope>
    <source>
        <strain evidence="8">V5/3M</strain>
    </source>
</reference>
<dbReference type="AlphaFoldDB" id="A0A1B2ED25"/>
<dbReference type="SUPFAM" id="SSF46894">
    <property type="entry name" value="C-terminal effector domain of the bipartite response regulators"/>
    <property type="match status" value="1"/>
</dbReference>
<sequence>MLRILLADDHDIVRRGLKDLLEQHVGWQVCAEASNGREAVELALQHRPQVAVIDLSMPELNGLEATRRIRQALPDTEVLIFTMHESEELIREVLGAGARGYLLKSDAVRQLIPAVESLSQKNPYFAGRVSAVVLDGFLKGGQVTLEGPTAERLTSREREVVQLLAEGKSNKQIARLLDLSVKTVETHRTAAMRKLELNSLPDLVRYAVRMQIIQA</sequence>
<dbReference type="PROSITE" id="PS50043">
    <property type="entry name" value="HTH_LUXR_2"/>
    <property type="match status" value="1"/>
</dbReference>
<dbReference type="InterPro" id="IPR039420">
    <property type="entry name" value="WalR-like"/>
</dbReference>
<dbReference type="KEGG" id="moc:BB934_06145"/>
<evidence type="ECO:0000256" key="5">
    <source>
        <dbReference type="PROSITE-ProRule" id="PRU00169"/>
    </source>
</evidence>
<name>A0A1B2ED25_9HYPH</name>
<feature type="domain" description="Response regulatory" evidence="7">
    <location>
        <begin position="3"/>
        <end position="119"/>
    </location>
</feature>
<feature type="modified residue" description="4-aspartylphosphate" evidence="5">
    <location>
        <position position="54"/>
    </location>
</feature>
<dbReference type="EMBL" id="CP016616">
    <property type="protein sequence ID" value="ANY77868.1"/>
    <property type="molecule type" value="Genomic_DNA"/>
</dbReference>
<dbReference type="PROSITE" id="PS50110">
    <property type="entry name" value="RESPONSE_REGULATORY"/>
    <property type="match status" value="1"/>
</dbReference>
<feature type="domain" description="HTH luxR-type" evidence="6">
    <location>
        <begin position="146"/>
        <end position="211"/>
    </location>
</feature>
<evidence type="ECO:0000313" key="8">
    <source>
        <dbReference type="EMBL" id="ANY77868.1"/>
    </source>
</evidence>
<keyword evidence="2" id="KW-0805">Transcription regulation</keyword>
<dbReference type="PANTHER" id="PTHR43214">
    <property type="entry name" value="TWO-COMPONENT RESPONSE REGULATOR"/>
    <property type="match status" value="1"/>
</dbReference>
<protein>
    <submittedName>
        <fullName evidence="8">DNA-binding response regulator</fullName>
    </submittedName>
</protein>
<keyword evidence="4" id="KW-0804">Transcription</keyword>
<dbReference type="RefSeq" id="WP_099508855.1">
    <property type="nucleotide sequence ID" value="NZ_CP016616.1"/>
</dbReference>
<dbReference type="OrthoDB" id="9814495at2"/>
<dbReference type="SUPFAM" id="SSF52172">
    <property type="entry name" value="CheY-like"/>
    <property type="match status" value="1"/>
</dbReference>
<dbReference type="CDD" id="cd06170">
    <property type="entry name" value="LuxR_C_like"/>
    <property type="match status" value="1"/>
</dbReference>
<evidence type="ECO:0000259" key="7">
    <source>
        <dbReference type="PROSITE" id="PS50110"/>
    </source>
</evidence>
<evidence type="ECO:0000256" key="1">
    <source>
        <dbReference type="ARBA" id="ARBA00022553"/>
    </source>
</evidence>
<dbReference type="InterPro" id="IPR011006">
    <property type="entry name" value="CheY-like_superfamily"/>
</dbReference>
<organism evidence="8">
    <name type="scientific">Microvirga ossetica</name>
    <dbReference type="NCBI Taxonomy" id="1882682"/>
    <lineage>
        <taxon>Bacteria</taxon>
        <taxon>Pseudomonadati</taxon>
        <taxon>Pseudomonadota</taxon>
        <taxon>Alphaproteobacteria</taxon>
        <taxon>Hyphomicrobiales</taxon>
        <taxon>Methylobacteriaceae</taxon>
        <taxon>Microvirga</taxon>
    </lineage>
</organism>
<dbReference type="InterPro" id="IPR016032">
    <property type="entry name" value="Sig_transdc_resp-reg_C-effctor"/>
</dbReference>
<dbReference type="GO" id="GO:0000160">
    <property type="term" value="P:phosphorelay signal transduction system"/>
    <property type="evidence" value="ECO:0007669"/>
    <property type="project" value="InterPro"/>
</dbReference>
<accession>A0A1B2ED25</accession>
<dbReference type="Gene3D" id="3.40.50.2300">
    <property type="match status" value="1"/>
</dbReference>
<keyword evidence="1 5" id="KW-0597">Phosphoprotein</keyword>
<dbReference type="SMART" id="SM00421">
    <property type="entry name" value="HTH_LUXR"/>
    <property type="match status" value="1"/>
</dbReference>
<dbReference type="InterPro" id="IPR058245">
    <property type="entry name" value="NreC/VraR/RcsB-like_REC"/>
</dbReference>
<proteinExistence type="predicted"/>
<dbReference type="InterPro" id="IPR001789">
    <property type="entry name" value="Sig_transdc_resp-reg_receiver"/>
</dbReference>
<dbReference type="GO" id="GO:0006355">
    <property type="term" value="P:regulation of DNA-templated transcription"/>
    <property type="evidence" value="ECO:0007669"/>
    <property type="project" value="InterPro"/>
</dbReference>
<dbReference type="GO" id="GO:0003677">
    <property type="term" value="F:DNA binding"/>
    <property type="evidence" value="ECO:0007669"/>
    <property type="project" value="UniProtKB-KW"/>
</dbReference>
<gene>
    <name evidence="8" type="ORF">BB934_06145</name>
</gene>